<dbReference type="KEGG" id="pmes:FX988_03571"/>
<reference evidence="2 3" key="1">
    <citation type="submission" date="2019-12" db="EMBL/GenBank/DDBJ databases">
        <title>Genome sequencing and assembly of endphytes of Porphyra tenera.</title>
        <authorList>
            <person name="Park J.M."/>
            <person name="Shin R."/>
            <person name="Jo S.H."/>
        </authorList>
    </citation>
    <scope>NUCLEOTIDE SEQUENCE [LARGE SCALE GENOMIC DNA]</scope>
    <source>
        <strain evidence="2 3">GPM4</strain>
    </source>
</reference>
<proteinExistence type="predicted"/>
<sequence>MKKTLIATGLLLTGNAFAQEEVKPFTMDGELGFIATSGNTETTSLNAKLSAHQELEQWSNDFLFEGLYKKDDVAIDEDTSETQTTAQKYFLSGQGNYKLANPDHRLFAFGSYEDDRFSSFNYQSTLAAGWSQKLWDNETTKFEYSVGPGYSFAETSEGEDADSFIVRGALGFNWKISDTATFKQTMSTEVGEDNTKSKSISSLSAKINSSLSMKLTLTFDHNSNVSEDTEKLDTQTAVTIVYTFF</sequence>
<evidence type="ECO:0008006" key="4">
    <source>
        <dbReference type="Google" id="ProtNLM"/>
    </source>
</evidence>
<evidence type="ECO:0000256" key="1">
    <source>
        <dbReference type="SAM" id="SignalP"/>
    </source>
</evidence>
<dbReference type="Pfam" id="PF04338">
    <property type="entry name" value="DUF481"/>
    <property type="match status" value="1"/>
</dbReference>
<protein>
    <recommendedName>
        <fullName evidence="4">DUF481 domain-containing protein</fullName>
    </recommendedName>
</protein>
<feature type="signal peptide" evidence="1">
    <location>
        <begin position="1"/>
        <end position="18"/>
    </location>
</feature>
<evidence type="ECO:0000313" key="3">
    <source>
        <dbReference type="Proteomes" id="UP000464524"/>
    </source>
</evidence>
<dbReference type="AlphaFoldDB" id="A0A857JQ78"/>
<organism evidence="2 3">
    <name type="scientific">Paraglaciecola mesophila</name>
    <dbReference type="NCBI Taxonomy" id="197222"/>
    <lineage>
        <taxon>Bacteria</taxon>
        <taxon>Pseudomonadati</taxon>
        <taxon>Pseudomonadota</taxon>
        <taxon>Gammaproteobacteria</taxon>
        <taxon>Alteromonadales</taxon>
        <taxon>Alteromonadaceae</taxon>
        <taxon>Paraglaciecola</taxon>
    </lineage>
</organism>
<gene>
    <name evidence="2" type="ORF">FX988_03571</name>
</gene>
<accession>A0A857JQ78</accession>
<dbReference type="OrthoDB" id="5292716at2"/>
<name>A0A857JQ78_9ALTE</name>
<keyword evidence="1" id="KW-0732">Signal</keyword>
<evidence type="ECO:0000313" key="2">
    <source>
        <dbReference type="EMBL" id="QHJ13310.1"/>
    </source>
</evidence>
<feature type="chain" id="PRO_5033011860" description="DUF481 domain-containing protein" evidence="1">
    <location>
        <begin position="19"/>
        <end position="245"/>
    </location>
</feature>
<dbReference type="InterPro" id="IPR007433">
    <property type="entry name" value="DUF481"/>
</dbReference>
<keyword evidence="3" id="KW-1185">Reference proteome</keyword>
<dbReference type="RefSeq" id="WP_160181412.1">
    <property type="nucleotide sequence ID" value="NZ_CP047656.1"/>
</dbReference>
<dbReference type="EMBL" id="CP047656">
    <property type="protein sequence ID" value="QHJ13310.1"/>
    <property type="molecule type" value="Genomic_DNA"/>
</dbReference>
<dbReference type="Proteomes" id="UP000464524">
    <property type="component" value="Chromosome"/>
</dbReference>